<comment type="similarity">
    <text evidence="2">Belongs to the NOP14 family.</text>
</comment>
<feature type="compositionally biased region" description="Basic residues" evidence="7">
    <location>
        <begin position="1"/>
        <end position="10"/>
    </location>
</feature>
<feature type="compositionally biased region" description="Gly residues" evidence="7">
    <location>
        <begin position="248"/>
        <end position="269"/>
    </location>
</feature>
<feature type="compositionally biased region" description="Low complexity" evidence="7">
    <location>
        <begin position="334"/>
        <end position="344"/>
    </location>
</feature>
<evidence type="ECO:0000256" key="1">
    <source>
        <dbReference type="ARBA" id="ARBA00004604"/>
    </source>
</evidence>
<organism evidence="8 9">
    <name type="scientific">Gonapodya prolifera (strain JEL478)</name>
    <name type="common">Monoblepharis prolifera</name>
    <dbReference type="NCBI Taxonomy" id="1344416"/>
    <lineage>
        <taxon>Eukaryota</taxon>
        <taxon>Fungi</taxon>
        <taxon>Fungi incertae sedis</taxon>
        <taxon>Chytridiomycota</taxon>
        <taxon>Chytridiomycota incertae sedis</taxon>
        <taxon>Monoblepharidomycetes</taxon>
        <taxon>Monoblepharidales</taxon>
        <taxon>Gonapodyaceae</taxon>
        <taxon>Gonapodya</taxon>
    </lineage>
</organism>
<dbReference type="PANTHER" id="PTHR23183:SF0">
    <property type="entry name" value="NUCLEOLAR PROTEIN 14"/>
    <property type="match status" value="1"/>
</dbReference>
<dbReference type="Pfam" id="PF04147">
    <property type="entry name" value="Nop14"/>
    <property type="match status" value="2"/>
</dbReference>
<dbReference type="GO" id="GO:0032040">
    <property type="term" value="C:small-subunit processome"/>
    <property type="evidence" value="ECO:0007669"/>
    <property type="project" value="InterPro"/>
</dbReference>
<accession>A0A139AAC3</accession>
<feature type="compositionally biased region" description="Basic and acidic residues" evidence="7">
    <location>
        <begin position="26"/>
        <end position="41"/>
    </location>
</feature>
<comment type="function">
    <text evidence="6">Involved in nucleolar processing of pre-18S ribosomal RNA. Has a role in the nuclear export of 40S pre-ribosomal subunit to the cytoplasm.</text>
</comment>
<dbReference type="InterPro" id="IPR007276">
    <property type="entry name" value="Nop14"/>
</dbReference>
<feature type="region of interest" description="Disordered" evidence="7">
    <location>
        <begin position="231"/>
        <end position="496"/>
    </location>
</feature>
<dbReference type="PANTHER" id="PTHR23183">
    <property type="entry name" value="NOP14"/>
    <property type="match status" value="1"/>
</dbReference>
<evidence type="ECO:0000256" key="6">
    <source>
        <dbReference type="ARBA" id="ARBA00024695"/>
    </source>
</evidence>
<dbReference type="Proteomes" id="UP000070544">
    <property type="component" value="Unassembled WGS sequence"/>
</dbReference>
<feature type="compositionally biased region" description="Acidic residues" evidence="7">
    <location>
        <begin position="148"/>
        <end position="158"/>
    </location>
</feature>
<protein>
    <recommendedName>
        <fullName evidence="10">Nop14-like protein</fullName>
    </recommendedName>
</protein>
<dbReference type="EMBL" id="KQ965776">
    <property type="protein sequence ID" value="KXS13690.1"/>
    <property type="molecule type" value="Genomic_DNA"/>
</dbReference>
<feature type="compositionally biased region" description="Acidic residues" evidence="7">
    <location>
        <begin position="402"/>
        <end position="462"/>
    </location>
</feature>
<dbReference type="STRING" id="1344416.A0A139AAC3"/>
<keyword evidence="9" id="KW-1185">Reference proteome</keyword>
<evidence type="ECO:0008006" key="10">
    <source>
        <dbReference type="Google" id="ProtNLM"/>
    </source>
</evidence>
<comment type="subcellular location">
    <subcellularLocation>
        <location evidence="1">Nucleus</location>
        <location evidence="1">Nucleolus</location>
    </subcellularLocation>
</comment>
<feature type="region of interest" description="Disordered" evidence="7">
    <location>
        <begin position="1"/>
        <end position="43"/>
    </location>
</feature>
<dbReference type="OMA" id="KSCWPSL"/>
<dbReference type="AlphaFoldDB" id="A0A139AAC3"/>
<feature type="compositionally biased region" description="Basic and acidic residues" evidence="7">
    <location>
        <begin position="292"/>
        <end position="319"/>
    </location>
</feature>
<evidence type="ECO:0000256" key="5">
    <source>
        <dbReference type="ARBA" id="ARBA00023242"/>
    </source>
</evidence>
<feature type="compositionally biased region" description="Basic and acidic residues" evidence="7">
    <location>
        <begin position="198"/>
        <end position="212"/>
    </location>
</feature>
<dbReference type="OrthoDB" id="441771at2759"/>
<evidence type="ECO:0000256" key="4">
    <source>
        <dbReference type="ARBA" id="ARBA00022552"/>
    </source>
</evidence>
<proteinExistence type="inferred from homology"/>
<name>A0A139AAC3_GONPJ</name>
<evidence type="ECO:0000256" key="3">
    <source>
        <dbReference type="ARBA" id="ARBA00022517"/>
    </source>
</evidence>
<gene>
    <name evidence="8" type="ORF">M427DRAFT_33849</name>
</gene>
<keyword evidence="5" id="KW-0539">Nucleus</keyword>
<sequence>MTKSALKRLRQAVAEEGTRQRGPKRQRTDAADEGSPFERKYSKPKHVVVGRKIRGTDGKPFSARKKAHDIRQEKLLKEYKGRNRDSQFVDRRFGEDDRNMSVEEKMLERFMKQRQTRKDIFNLEEDNLTHYGQSLSETGFLLSKSDDESGSDDGQIDEETVHESHFGGFDDDDDDGNGKGPKSKTDVMRQVMAKSKLHKLERQKMKDEDDAVRKELDADLGSIQSLLKEWQSEKKSATRAGTSADTGNSGGGGSTGSGGGSSSSGGTPGGPLRAADRTARSAQASNPVNYDKLVHQLAEERRSKPTDRVKTQEELDAERTAGPQAPTRQRRADTTANATRTTMDGDGDTLDDAYMYEDVDADGDGDGSAEAASSRPLLYRDGVLANPEDFFMKAGRPGGDAEGSDGEGEEEWSDEDGGSEERDEGDDGVEDEEDEEDGSEDGDDGDDDGEDEDDGDDDDNGEETAQSAVAEKSATAAPAPPTAARANTEPTPVPTSLDDLKRLLADRSPSAVSQVLGTLSAQHVIGPAKGHQKLLLVHLMQFLTDKLTATATASATADWLAEIVPHVLSLCNLFPDVAFKYLHAFVMSLPKTARSKGLTLSQMAHFKVLFAFFRSTDTHGALLVPSITFLASTLEQQSVATTQAVIKGVWAANMLEKVSSANTLFVPELFVFLRGALKAMAGPLAGDVVLLAPLLAPIIEGVCKTHAANSMFWELLNLLLEPLRPLAEKNTILSETYISIGKLVAANCVARTPLQLQKFKPLPIRSHAPKFESNYSIDRSRGKLSADQKLGAEYKKELKSARRELKKDNMFLASARLRDVREKDKQYQQKIKTIMGQLGDEQGEKKKLERQRLKRK</sequence>
<feature type="compositionally biased region" description="Acidic residues" evidence="7">
    <location>
        <begin position="345"/>
        <end position="367"/>
    </location>
</feature>
<dbReference type="GO" id="GO:0030692">
    <property type="term" value="C:Noc4p-Nop14p complex"/>
    <property type="evidence" value="ECO:0007669"/>
    <property type="project" value="TreeGrafter"/>
</dbReference>
<feature type="compositionally biased region" description="Low complexity" evidence="7">
    <location>
        <begin position="474"/>
        <end position="490"/>
    </location>
</feature>
<evidence type="ECO:0000313" key="9">
    <source>
        <dbReference type="Proteomes" id="UP000070544"/>
    </source>
</evidence>
<dbReference type="GO" id="GO:0030490">
    <property type="term" value="P:maturation of SSU-rRNA"/>
    <property type="evidence" value="ECO:0007669"/>
    <property type="project" value="TreeGrafter"/>
</dbReference>
<keyword evidence="4" id="KW-0698">rRNA processing</keyword>
<reference evidence="8 9" key="1">
    <citation type="journal article" date="2015" name="Genome Biol. Evol.">
        <title>Phylogenomic analyses indicate that early fungi evolved digesting cell walls of algal ancestors of land plants.</title>
        <authorList>
            <person name="Chang Y."/>
            <person name="Wang S."/>
            <person name="Sekimoto S."/>
            <person name="Aerts A.L."/>
            <person name="Choi C."/>
            <person name="Clum A."/>
            <person name="LaButti K.M."/>
            <person name="Lindquist E.A."/>
            <person name="Yee Ngan C."/>
            <person name="Ohm R.A."/>
            <person name="Salamov A.A."/>
            <person name="Grigoriev I.V."/>
            <person name="Spatafora J.W."/>
            <person name="Berbee M.L."/>
        </authorList>
    </citation>
    <scope>NUCLEOTIDE SEQUENCE [LARGE SCALE GENOMIC DNA]</scope>
    <source>
        <strain evidence="8 9">JEL478</strain>
    </source>
</reference>
<evidence type="ECO:0000313" key="8">
    <source>
        <dbReference type="EMBL" id="KXS13690.1"/>
    </source>
</evidence>
<feature type="region of interest" description="Disordered" evidence="7">
    <location>
        <begin position="139"/>
        <end position="212"/>
    </location>
</feature>
<evidence type="ECO:0000256" key="2">
    <source>
        <dbReference type="ARBA" id="ARBA00007466"/>
    </source>
</evidence>
<keyword evidence="3" id="KW-0690">Ribosome biogenesis</keyword>
<evidence type="ECO:0000256" key="7">
    <source>
        <dbReference type="SAM" id="MobiDB-lite"/>
    </source>
</evidence>